<evidence type="ECO:0000313" key="2">
    <source>
        <dbReference type="Proteomes" id="UP000593627"/>
    </source>
</evidence>
<accession>A0A7M1RZH7</accession>
<evidence type="ECO:0000313" key="1">
    <source>
        <dbReference type="EMBL" id="QOR59311.1"/>
    </source>
</evidence>
<organism evidence="1 2">
    <name type="scientific">uncultured phage cr112_1</name>
    <dbReference type="NCBI Taxonomy" id="2772072"/>
    <lineage>
        <taxon>Viruses</taxon>
        <taxon>Duplodnaviria</taxon>
        <taxon>Heunggongvirae</taxon>
        <taxon>Uroviricota</taxon>
        <taxon>Caudoviricetes</taxon>
        <taxon>Crassvirales</taxon>
        <taxon>Steigviridae</taxon>
        <taxon>Asinivirinae</taxon>
        <taxon>Kehishuvirus</taxon>
        <taxon>Kehishuvirus splanchnicus</taxon>
    </lineage>
</organism>
<dbReference type="RefSeq" id="YP_010111469.1">
    <property type="nucleotide sequence ID" value="NC_055881.1"/>
</dbReference>
<dbReference type="EMBL" id="MT774388">
    <property type="protein sequence ID" value="QOR59311.1"/>
    <property type="molecule type" value="Genomic_DNA"/>
</dbReference>
<protein>
    <submittedName>
        <fullName evidence="1">Uncharacterized protein</fullName>
    </submittedName>
</protein>
<proteinExistence type="predicted"/>
<reference evidence="1 2" key="1">
    <citation type="submission" date="2020-07" db="EMBL/GenBank/DDBJ databases">
        <title>Taxonomic proposal: Crassvirales, a new order of highly abundant and diverse bacterial viruses.</title>
        <authorList>
            <person name="Shkoporov A.N."/>
            <person name="Stockdale S.R."/>
            <person name="Guerin E."/>
            <person name="Ross R.P."/>
            <person name="Hill C."/>
        </authorList>
    </citation>
    <scope>NUCLEOTIDE SEQUENCE [LARGE SCALE GENOMIC DNA]</scope>
</reference>
<keyword evidence="2" id="KW-1185">Reference proteome</keyword>
<dbReference type="Proteomes" id="UP000593627">
    <property type="component" value="Segment"/>
</dbReference>
<dbReference type="GeneID" id="65129857"/>
<sequence>MKPIERMRKLLSSLPKSDITLGEQFIQSRDFESLKDLVDSAIYKVRKHKARKDEEVPPKQEYLDVDLTELSNLKAEVDVYLTQLEVPSNEWEEDLEDDYDYGEEY</sequence>
<dbReference type="KEGG" id="vg:65129857"/>
<name>A0A7M1RZH7_9CAUD</name>